<protein>
    <submittedName>
        <fullName evidence="1">Uncharacterized protein</fullName>
    </submittedName>
</protein>
<keyword evidence="2" id="KW-1185">Reference proteome</keyword>
<evidence type="ECO:0000313" key="1">
    <source>
        <dbReference type="EMBL" id="MBB4233197.1"/>
    </source>
</evidence>
<dbReference type="Proteomes" id="UP000551353">
    <property type="component" value="Unassembled WGS sequence"/>
</dbReference>
<gene>
    <name evidence="1" type="ORF">GGD56_007100</name>
</gene>
<sequence length="46" mass="5425">MGHLYIHPEFRRGLEELAEPKSRIANVNNNATQKPRRFQRGFFNPS</sequence>
<name>A0ABR6IZ77_9HYPH</name>
<reference evidence="1 2" key="1">
    <citation type="submission" date="2020-08" db="EMBL/GenBank/DDBJ databases">
        <title>Genomic Encyclopedia of Type Strains, Phase IV (KMG-V): Genome sequencing to study the core and pangenomes of soil and plant-associated prokaryotes.</title>
        <authorList>
            <person name="Whitman W."/>
        </authorList>
    </citation>
    <scope>NUCLEOTIDE SEQUENCE [LARGE SCALE GENOMIC DNA]</scope>
    <source>
        <strain evidence="1 2">SEMIA 4087</strain>
    </source>
</reference>
<comment type="caution">
    <text evidence="1">The sequence shown here is derived from an EMBL/GenBank/DDBJ whole genome shotgun (WGS) entry which is preliminary data.</text>
</comment>
<organism evidence="1 2">
    <name type="scientific">Rhizobium mongolense</name>
    <dbReference type="NCBI Taxonomy" id="57676"/>
    <lineage>
        <taxon>Bacteria</taxon>
        <taxon>Pseudomonadati</taxon>
        <taxon>Pseudomonadota</taxon>
        <taxon>Alphaproteobacteria</taxon>
        <taxon>Hyphomicrobiales</taxon>
        <taxon>Rhizobiaceae</taxon>
        <taxon>Rhizobium/Agrobacterium group</taxon>
        <taxon>Rhizobium</taxon>
    </lineage>
</organism>
<proteinExistence type="predicted"/>
<evidence type="ECO:0000313" key="2">
    <source>
        <dbReference type="Proteomes" id="UP000551353"/>
    </source>
</evidence>
<accession>A0ABR6IZ77</accession>
<dbReference type="EMBL" id="JACIFX010000029">
    <property type="protein sequence ID" value="MBB4233197.1"/>
    <property type="molecule type" value="Genomic_DNA"/>
</dbReference>